<evidence type="ECO:0000256" key="1">
    <source>
        <dbReference type="SAM" id="MobiDB-lite"/>
    </source>
</evidence>
<protein>
    <submittedName>
        <fullName evidence="2">Uncharacterized protein</fullName>
    </submittedName>
</protein>
<evidence type="ECO:0000313" key="2">
    <source>
        <dbReference type="EMBL" id="KAG0648236.1"/>
    </source>
</evidence>
<dbReference type="EMBL" id="VNKQ01000010">
    <property type="protein sequence ID" value="KAG0648236.1"/>
    <property type="molecule type" value="Genomic_DNA"/>
</dbReference>
<dbReference type="OrthoDB" id="526941at2759"/>
<sequence length="428" mass="47620">MWAAAPGPNIDLWLESACGCSALIDRCAWRLAPELNFELGLVLPSTQQSAPLPEEVVREKPSALDKEPLRIYVPPDEIPKDNPLYEIPGLHHKASSPVATYPDEHDQGPPAAGSPSTESECPVQPFDISKCPSVQRISEHSNNPTTQAPPSDLLPTEVQHDRPLILYAYSESDFGRVNLAFFINHGLHDSADFIFILNGETDVDTKVLPIGRPNVRIIKRENTCFDLGAHAEVLTKGQDSGRMLKDSYQRFILMNASIRGPFVPHWSKDCWSDAYLGRLNAKVKLVGASLNCLGGASPHVQSMIWATDRAGLSIILEPEGIGECFDSLDSAMGGETRTTPHLRSKGYEVDVMLSIFQTEKNYKYIDCKNPEDFLFQDKYFGFNVHPFETLFVKSHRGVDDMMLEKLSAWQDLAGYSSYDVCKKLVHNS</sequence>
<accession>A0A9P6VHL1</accession>
<feature type="compositionally biased region" description="Polar residues" evidence="1">
    <location>
        <begin position="140"/>
        <end position="149"/>
    </location>
</feature>
<organism evidence="2 3">
    <name type="scientific">Hyphodiscus hymeniophilus</name>
    <dbReference type="NCBI Taxonomy" id="353542"/>
    <lineage>
        <taxon>Eukaryota</taxon>
        <taxon>Fungi</taxon>
        <taxon>Dikarya</taxon>
        <taxon>Ascomycota</taxon>
        <taxon>Pezizomycotina</taxon>
        <taxon>Leotiomycetes</taxon>
        <taxon>Helotiales</taxon>
        <taxon>Hyphodiscaceae</taxon>
        <taxon>Hyphodiscus</taxon>
    </lineage>
</organism>
<comment type="caution">
    <text evidence="2">The sequence shown here is derived from an EMBL/GenBank/DDBJ whole genome shotgun (WGS) entry which is preliminary data.</text>
</comment>
<dbReference type="Proteomes" id="UP000785200">
    <property type="component" value="Unassembled WGS sequence"/>
</dbReference>
<name>A0A9P6VHL1_9HELO</name>
<feature type="region of interest" description="Disordered" evidence="1">
    <location>
        <begin position="136"/>
        <end position="155"/>
    </location>
</feature>
<keyword evidence="3" id="KW-1185">Reference proteome</keyword>
<proteinExistence type="predicted"/>
<reference evidence="2" key="1">
    <citation type="submission" date="2019-07" db="EMBL/GenBank/DDBJ databases">
        <title>Hyphodiscus hymeniophilus genome sequencing and assembly.</title>
        <authorList>
            <person name="Kramer G."/>
            <person name="Nodwell J."/>
        </authorList>
    </citation>
    <scope>NUCLEOTIDE SEQUENCE</scope>
    <source>
        <strain evidence="2">ATCC 34498</strain>
    </source>
</reference>
<gene>
    <name evidence="2" type="ORF">D0Z07_5377</name>
</gene>
<evidence type="ECO:0000313" key="3">
    <source>
        <dbReference type="Proteomes" id="UP000785200"/>
    </source>
</evidence>
<dbReference type="AlphaFoldDB" id="A0A9P6VHL1"/>
<feature type="region of interest" description="Disordered" evidence="1">
    <location>
        <begin position="95"/>
        <end position="125"/>
    </location>
</feature>